<feature type="transmembrane region" description="Helical" evidence="1">
    <location>
        <begin position="74"/>
        <end position="95"/>
    </location>
</feature>
<dbReference type="EMBL" id="JYON01000009">
    <property type="protein sequence ID" value="KJH71775.1"/>
    <property type="molecule type" value="Genomic_DNA"/>
</dbReference>
<keyword evidence="1" id="KW-0812">Transmembrane</keyword>
<keyword evidence="1" id="KW-1133">Transmembrane helix</keyword>
<reference evidence="3 4" key="1">
    <citation type="submission" date="2015-02" db="EMBL/GenBank/DDBJ databases">
        <title>Draft genome of a novel marine cyanobacterium (Chroococcales) isolated from South Atlantic Ocean.</title>
        <authorList>
            <person name="Rigonato J."/>
            <person name="Alvarenga D.O."/>
            <person name="Branco L.H."/>
            <person name="Varani A.M."/>
            <person name="Brandini F.P."/>
            <person name="Fiore M.F."/>
        </authorList>
    </citation>
    <scope>NUCLEOTIDE SEQUENCE [LARGE SCALE GENOMIC DNA]</scope>
    <source>
        <strain evidence="3 4">CENA595</strain>
    </source>
</reference>
<protein>
    <recommendedName>
        <fullName evidence="2">DUF4126 domain-containing protein</fullName>
    </recommendedName>
</protein>
<comment type="caution">
    <text evidence="3">The sequence shown here is derived from an EMBL/GenBank/DDBJ whole genome shotgun (WGS) entry which is preliminary data.</text>
</comment>
<keyword evidence="1" id="KW-0472">Membrane</keyword>
<accession>A0A0D8ZSR4</accession>
<feature type="transmembrane region" description="Helical" evidence="1">
    <location>
        <begin position="129"/>
        <end position="147"/>
    </location>
</feature>
<dbReference type="Proteomes" id="UP000032452">
    <property type="component" value="Unassembled WGS sequence"/>
</dbReference>
<feature type="transmembrane region" description="Helical" evidence="1">
    <location>
        <begin position="101"/>
        <end position="122"/>
    </location>
</feature>
<proteinExistence type="predicted"/>
<evidence type="ECO:0000313" key="3">
    <source>
        <dbReference type="EMBL" id="KJH71775.1"/>
    </source>
</evidence>
<feature type="domain" description="DUF4126" evidence="2">
    <location>
        <begin position="5"/>
        <end position="168"/>
    </location>
</feature>
<dbReference type="AlphaFoldDB" id="A0A0D8ZSR4"/>
<evidence type="ECO:0000313" key="4">
    <source>
        <dbReference type="Proteomes" id="UP000032452"/>
    </source>
</evidence>
<dbReference type="RefSeq" id="WP_045054577.1">
    <property type="nucleotide sequence ID" value="NZ_CAWMDP010000042.1"/>
</dbReference>
<feature type="transmembrane region" description="Helical" evidence="1">
    <location>
        <begin position="153"/>
        <end position="171"/>
    </location>
</feature>
<sequence length="181" mass="19629">MLEVLAALSASAAAGIRIALPLLALELLRGECLWSNVPVLAHISGQVRLAILCSWSLLEIIVSKKLMGQRALQIVQLICSPFAGAFAAIFTLQSIAAPNWIIGLIGGLFAFVLQAVQAGYFYRRRGFPVWFVCGQDVLGVLLAVLAVKQPQVGGIIALGLFLLAVGSYQELSRWYYRKDSR</sequence>
<dbReference type="Pfam" id="PF13548">
    <property type="entry name" value="DUF4126"/>
    <property type="match status" value="1"/>
</dbReference>
<name>A0A0D8ZSR4_9CYAN</name>
<dbReference type="STRING" id="1618023.UH38_10290"/>
<organism evidence="3 4">
    <name type="scientific">Aliterella atlantica CENA595</name>
    <dbReference type="NCBI Taxonomy" id="1618023"/>
    <lineage>
        <taxon>Bacteria</taxon>
        <taxon>Bacillati</taxon>
        <taxon>Cyanobacteriota</taxon>
        <taxon>Cyanophyceae</taxon>
        <taxon>Chroococcidiopsidales</taxon>
        <taxon>Aliterellaceae</taxon>
        <taxon>Aliterella</taxon>
    </lineage>
</organism>
<dbReference type="InterPro" id="IPR025196">
    <property type="entry name" value="DUF4126"/>
</dbReference>
<evidence type="ECO:0000256" key="1">
    <source>
        <dbReference type="SAM" id="Phobius"/>
    </source>
</evidence>
<gene>
    <name evidence="3" type="ORF">UH38_10290</name>
</gene>
<dbReference type="OrthoDB" id="530021at2"/>
<dbReference type="PATRIC" id="fig|1618023.3.peg.3821"/>
<evidence type="ECO:0000259" key="2">
    <source>
        <dbReference type="Pfam" id="PF13548"/>
    </source>
</evidence>
<keyword evidence="4" id="KW-1185">Reference proteome</keyword>